<dbReference type="InterPro" id="IPR000717">
    <property type="entry name" value="PCI_dom"/>
</dbReference>
<feature type="compositionally biased region" description="Polar residues" evidence="1">
    <location>
        <begin position="846"/>
        <end position="869"/>
    </location>
</feature>
<dbReference type="InterPro" id="IPR027512">
    <property type="entry name" value="EIF3A"/>
</dbReference>
<accession>A0ABR2JN94</accession>
<dbReference type="Pfam" id="PF01399">
    <property type="entry name" value="PCI"/>
    <property type="match status" value="1"/>
</dbReference>
<dbReference type="PANTHER" id="PTHR14005">
    <property type="entry name" value="EUKARYOTIC TRANSLATION INITIATION FACTOR 3, THETA SUBUNIT"/>
    <property type="match status" value="1"/>
</dbReference>
<proteinExistence type="predicted"/>
<name>A0ABR2JN94_9EUKA</name>
<feature type="region of interest" description="Disordered" evidence="1">
    <location>
        <begin position="526"/>
        <end position="558"/>
    </location>
</feature>
<feature type="compositionally biased region" description="Pro residues" evidence="1">
    <location>
        <begin position="820"/>
        <end position="832"/>
    </location>
</feature>
<feature type="compositionally biased region" description="Polar residues" evidence="1">
    <location>
        <begin position="754"/>
        <end position="771"/>
    </location>
</feature>
<feature type="compositionally biased region" description="Basic and acidic residues" evidence="1">
    <location>
        <begin position="891"/>
        <end position="904"/>
    </location>
</feature>
<feature type="compositionally biased region" description="Low complexity" evidence="1">
    <location>
        <begin position="808"/>
        <end position="819"/>
    </location>
</feature>
<evidence type="ECO:0000256" key="1">
    <source>
        <dbReference type="SAM" id="MobiDB-lite"/>
    </source>
</evidence>
<keyword evidence="4" id="KW-1185">Reference proteome</keyword>
<dbReference type="PROSITE" id="PS50250">
    <property type="entry name" value="PCI"/>
    <property type="match status" value="1"/>
</dbReference>
<feature type="compositionally biased region" description="Basic and acidic residues" evidence="1">
    <location>
        <begin position="781"/>
        <end position="797"/>
    </location>
</feature>
<protein>
    <recommendedName>
        <fullName evidence="2">PCI domain-containing protein</fullName>
    </recommendedName>
</protein>
<organism evidence="3 4">
    <name type="scientific">Tritrichomonas musculus</name>
    <dbReference type="NCBI Taxonomy" id="1915356"/>
    <lineage>
        <taxon>Eukaryota</taxon>
        <taxon>Metamonada</taxon>
        <taxon>Parabasalia</taxon>
        <taxon>Tritrichomonadida</taxon>
        <taxon>Tritrichomonadidae</taxon>
        <taxon>Tritrichomonas</taxon>
    </lineage>
</organism>
<dbReference type="EMBL" id="JAPFFF010000011">
    <property type="protein sequence ID" value="KAK8878680.1"/>
    <property type="molecule type" value="Genomic_DNA"/>
</dbReference>
<feature type="compositionally biased region" description="Gly residues" evidence="1">
    <location>
        <begin position="906"/>
        <end position="917"/>
    </location>
</feature>
<reference evidence="3 4" key="1">
    <citation type="submission" date="2024-04" db="EMBL/GenBank/DDBJ databases">
        <title>Tritrichomonas musculus Genome.</title>
        <authorList>
            <person name="Alves-Ferreira E."/>
            <person name="Grigg M."/>
            <person name="Lorenzi H."/>
            <person name="Galac M."/>
        </authorList>
    </citation>
    <scope>NUCLEOTIDE SEQUENCE [LARGE SCALE GENOMIC DNA]</scope>
    <source>
        <strain evidence="3 4">EAF2021</strain>
    </source>
</reference>
<gene>
    <name evidence="3" type="ORF">M9Y10_005460</name>
</gene>
<dbReference type="PANTHER" id="PTHR14005:SF0">
    <property type="entry name" value="EUKARYOTIC TRANSLATION INITIATION FACTOR 3 SUBUNIT A"/>
    <property type="match status" value="1"/>
</dbReference>
<comment type="caution">
    <text evidence="3">The sequence shown here is derived from an EMBL/GenBank/DDBJ whole genome shotgun (WGS) entry which is preliminary data.</text>
</comment>
<evidence type="ECO:0000259" key="2">
    <source>
        <dbReference type="PROSITE" id="PS50250"/>
    </source>
</evidence>
<evidence type="ECO:0000313" key="4">
    <source>
        <dbReference type="Proteomes" id="UP001470230"/>
    </source>
</evidence>
<feature type="domain" description="PCI" evidence="2">
    <location>
        <begin position="263"/>
        <end position="456"/>
    </location>
</feature>
<dbReference type="Proteomes" id="UP001470230">
    <property type="component" value="Unassembled WGS sequence"/>
</dbReference>
<dbReference type="Gene3D" id="1.25.40.860">
    <property type="match status" value="1"/>
</dbReference>
<feature type="compositionally biased region" description="Gly residues" evidence="1">
    <location>
        <begin position="880"/>
        <end position="890"/>
    </location>
</feature>
<sequence>MSNRNVNVDAKYSQAQRLYATNQHEQALDELCDYFAKPKIKVWDPTLDGMAQLALELSAELSRPVPNVIKRYTQYSIDYALDTLPATITKYVENCYSHIETEKSRAQTEQNNCNSPLLKMVDLPRLLYDSIVRPAVEFMYGVYVTILTELREKTRRYDQLYHEILAKAFRFSAEFNNSEYLRYFSTELFNYYTANGLKKSNIIPFIQSQYVRYETAVKLNNLDVALYALGDATKAIDTDKTISPIIIQKIRKAKYDLLKKNGDKLYAAIIHSNLLELYNNNRNLDPEMPLDRLHEIVLIEALTSPLVQKSSYIYVKPTLKIFLDVVGETIPSREILVKHLLEQPVTPALSDFANAAEFGTDPFVISEKFQKFQEVFNQHDYYQDFKQDLENYAALRAIERACFHYTKIHFDELTDMIPWMGAEEIEEIIVQASRDSVIPGHINQQGNYVELIPRGEQCLQPRLSNLNDKLRDIYDHFQRIKKVLPASLANQVIQSEDSDGKQVHREERVYDSKEKIEERKKLIKERQNQAKRIKEQREREAELRRSERQKQKEEEELKHRELELKNKAERDKNEQEYNFALTEIKILAHRNDINVDEFLNAPPVEGEPEHTGNSKSEDLEWIKFKSEQIKVIHVENKRSQSSIIAEKMNKVKNDRGRERVRQRLAFKLFIEKGPNYKKEPVLIEKLMERQAHSRKKQYEADAAAYEQLKTQCENAKESFEILVYDVNQKFEENRAKAQGSSQLGIRFQTNVVKQPDLPSSVQAQQPSTSAQESSNTVTESVEEKKENEVEPEKEQPTKEQTPSKPKYKPVTQLPVQPQKQQPPPPQQQPAPATPTSSGAYEPKKTFTPSNQKPQNAQSFKAQSTSNTGGSKYKPPTTGISIGGASQGQRGGGDKYQRPRDDRGGNRGRGGRGGGGNRGNYSQNLAAKYGTVPK</sequence>
<feature type="region of interest" description="Disordered" evidence="1">
    <location>
        <begin position="754"/>
        <end position="933"/>
    </location>
</feature>
<evidence type="ECO:0000313" key="3">
    <source>
        <dbReference type="EMBL" id="KAK8878680.1"/>
    </source>
</evidence>